<dbReference type="Proteomes" id="UP001654554">
    <property type="component" value="Segment"/>
</dbReference>
<sequence>MTTTYPFTNRKDAIRFIKAQGGPIETELIEHGRGKYEVVVTSADAEPADEWVELSDDEVTDMSEAFAADAEEDDALAALAAIVAHKDDKGERNALILAALDAETLTAKRIAEALGIEARAVREAADRLRVRQAA</sequence>
<dbReference type="EMBL" id="OR159674">
    <property type="protein sequence ID" value="WKW87054.1"/>
    <property type="molecule type" value="Genomic_DNA"/>
</dbReference>
<keyword evidence="2" id="KW-1185">Reference proteome</keyword>
<name>A0ACD4UHJ4_9CAUD</name>
<evidence type="ECO:0000313" key="2">
    <source>
        <dbReference type="Proteomes" id="UP001654554"/>
    </source>
</evidence>
<reference evidence="1" key="1">
    <citation type="submission" date="2023-06" db="EMBL/GenBank/DDBJ databases">
        <authorList>
            <person name="Byrum C.A."/>
            <person name="Fullante V.A."/>
            <person name="Ghosh G."/>
            <person name="Ivey A.L."/>
            <person name="Joby C.P."/>
            <person name="Johnson E."/>
            <person name="Kamil H.A."/>
            <person name="Martinez L."/>
            <person name="Tutelo G.A."/>
            <person name="Wilson D."/>
            <person name="Ziegler A.J."/>
            <person name="Garlena R.A."/>
            <person name="Russell D.A."/>
            <person name="Jacobs-Sera D."/>
            <person name="Hatfull G.F."/>
        </authorList>
    </citation>
    <scope>NUCLEOTIDE SEQUENCE</scope>
</reference>
<proteinExistence type="predicted"/>
<protein>
    <submittedName>
        <fullName evidence="1">Uncharacterized protein</fullName>
    </submittedName>
</protein>
<accession>A0ACD4UHJ4</accession>
<organism evidence="1 2">
    <name type="scientific">Microbacterium phage Nicole72</name>
    <dbReference type="NCBI Taxonomy" id="3062838"/>
    <lineage>
        <taxon>Viruses</taxon>
        <taxon>Duplodnaviria</taxon>
        <taxon>Heunggongvirae</taxon>
        <taxon>Uroviricota</taxon>
        <taxon>Caudoviricetes</taxon>
        <taxon>Hodgkinviridae</taxon>
        <taxon>Meganvirus</taxon>
        <taxon>Meganvirus nichole72</taxon>
    </lineage>
</organism>
<evidence type="ECO:0000313" key="1">
    <source>
        <dbReference type="EMBL" id="WKW87054.1"/>
    </source>
</evidence>
<gene>
    <name evidence="1" type="primary">17</name>
    <name evidence="1" type="ORF">SEA_NICOLE72_17</name>
</gene>